<gene>
    <name evidence="17" type="ORF">FNV43_RR15945</name>
</gene>
<evidence type="ECO:0000256" key="6">
    <source>
        <dbReference type="ARBA" id="ARBA00022692"/>
    </source>
</evidence>
<evidence type="ECO:0000256" key="8">
    <source>
        <dbReference type="ARBA" id="ARBA00022989"/>
    </source>
</evidence>
<evidence type="ECO:0000313" key="18">
    <source>
        <dbReference type="Proteomes" id="UP000796880"/>
    </source>
</evidence>
<dbReference type="Pfam" id="PF01554">
    <property type="entry name" value="MatE"/>
    <property type="match status" value="2"/>
</dbReference>
<feature type="transmembrane region" description="Helical" evidence="14">
    <location>
        <begin position="188"/>
        <end position="207"/>
    </location>
</feature>
<keyword evidence="9 14" id="KW-0472">Membrane</keyword>
<feature type="transmembrane region" description="Helical" evidence="14">
    <location>
        <begin position="297"/>
        <end position="317"/>
    </location>
</feature>
<feature type="transmembrane region" description="Helical" evidence="14">
    <location>
        <begin position="219"/>
        <end position="238"/>
    </location>
</feature>
<protein>
    <recommendedName>
        <fullName evidence="14">Protein DETOXIFICATION</fullName>
    </recommendedName>
    <alternativeName>
        <fullName evidence="14">Multidrug and toxic compound extrusion protein</fullName>
    </alternativeName>
</protein>
<keyword evidence="11" id="KW-0325">Glycoprotein</keyword>
<dbReference type="CDD" id="cd13132">
    <property type="entry name" value="MATE_eukaryotic"/>
    <property type="match status" value="1"/>
</dbReference>
<dbReference type="GO" id="GO:0009055">
    <property type="term" value="F:electron transfer activity"/>
    <property type="evidence" value="ECO:0007669"/>
    <property type="project" value="InterPro"/>
</dbReference>
<evidence type="ECO:0000259" key="16">
    <source>
        <dbReference type="PROSITE" id="PS51485"/>
    </source>
</evidence>
<dbReference type="PRINTS" id="PR01217">
    <property type="entry name" value="PRICHEXTENSN"/>
</dbReference>
<dbReference type="PROSITE" id="PS51485">
    <property type="entry name" value="PHYTOCYANIN"/>
    <property type="match status" value="1"/>
</dbReference>
<evidence type="ECO:0000256" key="14">
    <source>
        <dbReference type="RuleBase" id="RU004914"/>
    </source>
</evidence>
<comment type="similarity">
    <text evidence="3 14">Belongs to the multi antimicrobial extrusion (MATE) (TC 2.A.66.1) family.</text>
</comment>
<feature type="transmembrane region" description="Helical" evidence="14">
    <location>
        <begin position="259"/>
        <end position="277"/>
    </location>
</feature>
<reference evidence="17" key="1">
    <citation type="submission" date="2020-03" db="EMBL/GenBank/DDBJ databases">
        <title>A high-quality chromosome-level genome assembly of a woody plant with both climbing and erect habits, Rhamnella rubrinervis.</title>
        <authorList>
            <person name="Lu Z."/>
            <person name="Yang Y."/>
            <person name="Zhu X."/>
            <person name="Sun Y."/>
        </authorList>
    </citation>
    <scope>NUCLEOTIDE SEQUENCE</scope>
    <source>
        <strain evidence="17">BYM</strain>
        <tissue evidence="17">Leaf</tissue>
    </source>
</reference>
<feature type="transmembrane region" description="Helical" evidence="14">
    <location>
        <begin position="157"/>
        <end position="176"/>
    </location>
</feature>
<evidence type="ECO:0000256" key="10">
    <source>
        <dbReference type="ARBA" id="ARBA00023157"/>
    </source>
</evidence>
<dbReference type="Proteomes" id="UP000796880">
    <property type="component" value="Unassembled WGS sequence"/>
</dbReference>
<dbReference type="Gene3D" id="2.60.40.420">
    <property type="entry name" value="Cupredoxins - blue copper proteins"/>
    <property type="match status" value="1"/>
</dbReference>
<feature type="compositionally biased region" description="Pro residues" evidence="15">
    <location>
        <begin position="886"/>
        <end position="902"/>
    </location>
</feature>
<keyword evidence="18" id="KW-1185">Reference proteome</keyword>
<evidence type="ECO:0000256" key="4">
    <source>
        <dbReference type="ARBA" id="ARBA00022475"/>
    </source>
</evidence>
<dbReference type="CDD" id="cd11019">
    <property type="entry name" value="OsENODL1_like"/>
    <property type="match status" value="1"/>
</dbReference>
<feature type="compositionally biased region" description="Low complexity" evidence="15">
    <location>
        <begin position="822"/>
        <end position="885"/>
    </location>
</feature>
<feature type="transmembrane region" description="Helical" evidence="14">
    <location>
        <begin position="81"/>
        <end position="101"/>
    </location>
</feature>
<dbReference type="GO" id="GO:0042910">
    <property type="term" value="F:xenobiotic transmembrane transporter activity"/>
    <property type="evidence" value="ECO:0007669"/>
    <property type="project" value="InterPro"/>
</dbReference>
<comment type="caution">
    <text evidence="17">The sequence shown here is derived from an EMBL/GenBank/DDBJ whole genome shotgun (WGS) entry which is preliminary data.</text>
</comment>
<keyword evidence="4" id="KW-1003">Cell membrane</keyword>
<dbReference type="PANTHER" id="PTHR11206">
    <property type="entry name" value="MULTIDRUG RESISTANCE PROTEIN"/>
    <property type="match status" value="1"/>
</dbReference>
<evidence type="ECO:0000256" key="3">
    <source>
        <dbReference type="ARBA" id="ARBA00010199"/>
    </source>
</evidence>
<dbReference type="GO" id="GO:0015297">
    <property type="term" value="F:antiporter activity"/>
    <property type="evidence" value="ECO:0007669"/>
    <property type="project" value="InterPro"/>
</dbReference>
<dbReference type="OrthoDB" id="2126698at2759"/>
<evidence type="ECO:0000256" key="1">
    <source>
        <dbReference type="ARBA" id="ARBA00004141"/>
    </source>
</evidence>
<evidence type="ECO:0000256" key="5">
    <source>
        <dbReference type="ARBA" id="ARBA00022622"/>
    </source>
</evidence>
<feature type="region of interest" description="Disordered" evidence="15">
    <location>
        <begin position="699"/>
        <end position="927"/>
    </location>
</feature>
<keyword evidence="12" id="KW-0449">Lipoprotein</keyword>
<dbReference type="GO" id="GO:1990961">
    <property type="term" value="P:xenobiotic detoxification by transmembrane export across the plasma membrane"/>
    <property type="evidence" value="ECO:0007669"/>
    <property type="project" value="InterPro"/>
</dbReference>
<dbReference type="GO" id="GO:0098552">
    <property type="term" value="C:side of membrane"/>
    <property type="evidence" value="ECO:0007669"/>
    <property type="project" value="UniProtKB-KW"/>
</dbReference>
<feature type="transmembrane region" description="Helical" evidence="14">
    <location>
        <begin position="40"/>
        <end position="61"/>
    </location>
</feature>
<dbReference type="SUPFAM" id="SSF49503">
    <property type="entry name" value="Cupredoxins"/>
    <property type="match status" value="1"/>
</dbReference>
<sequence length="951" mass="101042">MLVGDHRYHQGEEEEEEEEEISGRWWWKTALDMEESKKQLLFSLPMILTNVFYYLITLISVMFAGHLGQHQLAAATLANSWATVTGFAFMIGLSGALETLCGQGFGAKLYRLLGIYLQSSTIISFFFSIIISTLWFFTEPIMILLHQDPQVSKTAALYTKYLIPGLFAFGFLHNMLRFFQTQSVVMPLVVLSLLPVIFHIGITYSLVHWTGLGFKGAPIAASISLCISVLALALYVAFSKEFKHTWTGFSLESLNYISTNIRLALPSAAMLCLEYWAFEVLVILAGLMPNSEETTSLIAMCVGTETIAYMLTEGLGATASTRVSNELGAGNPNKAKKAVFVTLKISMLFAMAAVLAIVFGHDIWTGFFSDSSTLKDKFASMTPLLVLSIIVDSIQGVLSGVVRGCGWQHIAVYVNLAAFYGIGMTTGVLLGFKLNLHAKGLWIGVICGLSCQTAAFLFIALRTRRWTKLDFSENVDEENPISVQMNNVIAYQPDFEPSNIQGAVACPEPLLEFPSHGGDDDDHYHQEESTKERWDFVIVQFGYWVLELPVFLAGNPDKASNALAVSLKLSMLLAALWIRLSFCFISSSKAYKLYVGGRDGWVLKPSEDYNHWAGRYRFNVNDILYFKYKKGSDSVLVVNKDDYNKCNTKNPIQKLEDGDSEFKLDRSGPFYFISGNDGNCDKGQKLMVLVLAVRPKINPPKAPAPGAHAHPPSTAQPPVTQPPIGSGPVSPSGPSPTAHPPAGSGPVSPSGPSPMAQPPAGSGPVSPSGPSPMAQPPAGSGPVSPSGPSPTAHPPTGSGPVSPSGPSPTAHSPTGMGPVSPPMASTPAASPGPAVAPGLSPLSPSPSSETTSPTTSPATTPSSSPSPTTGITTPTTSPSPAEGSSPPSPPSTTPAPEQPTPTPSGAAAPPTNGSQNVGSPPNGSYAVTLTSSSVVVSSVIVVVSVALTSLL</sequence>
<name>A0A8K0GX66_9ROSA</name>
<accession>A0A8K0GX66</accession>
<evidence type="ECO:0000313" key="17">
    <source>
        <dbReference type="EMBL" id="KAF3442029.1"/>
    </source>
</evidence>
<evidence type="ECO:0000256" key="15">
    <source>
        <dbReference type="SAM" id="MobiDB-lite"/>
    </source>
</evidence>
<evidence type="ECO:0000256" key="12">
    <source>
        <dbReference type="ARBA" id="ARBA00023288"/>
    </source>
</evidence>
<feature type="transmembrane region" description="Helical" evidence="14">
    <location>
        <begin position="925"/>
        <end position="947"/>
    </location>
</feature>
<dbReference type="AlphaFoldDB" id="A0A8K0GX66"/>
<comment type="subcellular location">
    <subcellularLocation>
        <location evidence="2">Cell membrane</location>
        <topology evidence="2">Lipid-anchor</topology>
        <topology evidence="2">GPI-anchor</topology>
    </subcellularLocation>
    <subcellularLocation>
        <location evidence="1">Membrane</location>
        <topology evidence="1">Multi-pass membrane protein</topology>
    </subcellularLocation>
</comment>
<evidence type="ECO:0000256" key="2">
    <source>
        <dbReference type="ARBA" id="ARBA00004609"/>
    </source>
</evidence>
<feature type="transmembrane region" description="Helical" evidence="14">
    <location>
        <begin position="338"/>
        <end position="358"/>
    </location>
</feature>
<evidence type="ECO:0000256" key="11">
    <source>
        <dbReference type="ARBA" id="ARBA00023180"/>
    </source>
</evidence>
<keyword evidence="7" id="KW-0732">Signal</keyword>
<feature type="transmembrane region" description="Helical" evidence="14">
    <location>
        <begin position="534"/>
        <end position="553"/>
    </location>
</feature>
<dbReference type="Pfam" id="PF02298">
    <property type="entry name" value="Cu_bind_like"/>
    <property type="match status" value="1"/>
</dbReference>
<feature type="transmembrane region" description="Helical" evidence="14">
    <location>
        <begin position="440"/>
        <end position="461"/>
    </location>
</feature>
<organism evidence="17 18">
    <name type="scientific">Rhamnella rubrinervis</name>
    <dbReference type="NCBI Taxonomy" id="2594499"/>
    <lineage>
        <taxon>Eukaryota</taxon>
        <taxon>Viridiplantae</taxon>
        <taxon>Streptophyta</taxon>
        <taxon>Embryophyta</taxon>
        <taxon>Tracheophyta</taxon>
        <taxon>Spermatophyta</taxon>
        <taxon>Magnoliopsida</taxon>
        <taxon>eudicotyledons</taxon>
        <taxon>Gunneridae</taxon>
        <taxon>Pentapetalae</taxon>
        <taxon>rosids</taxon>
        <taxon>fabids</taxon>
        <taxon>Rosales</taxon>
        <taxon>Rhamnaceae</taxon>
        <taxon>rhamnoid group</taxon>
        <taxon>Rhamneae</taxon>
        <taxon>Rhamnella</taxon>
    </lineage>
</organism>
<dbReference type="EMBL" id="VOIH02000007">
    <property type="protein sequence ID" value="KAF3442029.1"/>
    <property type="molecule type" value="Genomic_DNA"/>
</dbReference>
<feature type="transmembrane region" description="Helical" evidence="14">
    <location>
        <begin position="113"/>
        <end position="137"/>
    </location>
</feature>
<dbReference type="NCBIfam" id="TIGR00797">
    <property type="entry name" value="matE"/>
    <property type="match status" value="1"/>
</dbReference>
<feature type="domain" description="Phytocyanin" evidence="16">
    <location>
        <begin position="591"/>
        <end position="692"/>
    </location>
</feature>
<feature type="transmembrane region" description="Helical" evidence="14">
    <location>
        <begin position="378"/>
        <end position="398"/>
    </location>
</feature>
<proteinExistence type="inferred from homology"/>
<dbReference type="InterPro" id="IPR002528">
    <property type="entry name" value="MATE_fam"/>
</dbReference>
<keyword evidence="10" id="KW-1015">Disulfide bond</keyword>
<feature type="compositionally biased region" description="Polar residues" evidence="15">
    <location>
        <begin position="912"/>
        <end position="922"/>
    </location>
</feature>
<feature type="compositionally biased region" description="Low complexity" evidence="15">
    <location>
        <begin position="794"/>
        <end position="809"/>
    </location>
</feature>
<evidence type="ECO:0000256" key="7">
    <source>
        <dbReference type="ARBA" id="ARBA00022729"/>
    </source>
</evidence>
<feature type="transmembrane region" description="Helical" evidence="14">
    <location>
        <begin position="410"/>
        <end position="434"/>
    </location>
</feature>
<keyword evidence="5" id="KW-0336">GPI-anchor</keyword>
<comment type="similarity">
    <text evidence="13">Belongs to the early nodulin-like (ENODL) family.</text>
</comment>
<dbReference type="InterPro" id="IPR041846">
    <property type="entry name" value="ENL_dom"/>
</dbReference>
<dbReference type="InterPro" id="IPR003245">
    <property type="entry name" value="Phytocyanin_dom"/>
</dbReference>
<keyword evidence="6 14" id="KW-0812">Transmembrane</keyword>
<keyword evidence="8 14" id="KW-1133">Transmembrane helix</keyword>
<evidence type="ECO:0000256" key="9">
    <source>
        <dbReference type="ARBA" id="ARBA00023136"/>
    </source>
</evidence>
<dbReference type="InterPro" id="IPR045069">
    <property type="entry name" value="MATE_euk"/>
</dbReference>
<dbReference type="GO" id="GO:0005886">
    <property type="term" value="C:plasma membrane"/>
    <property type="evidence" value="ECO:0007669"/>
    <property type="project" value="UniProtKB-SubCell"/>
</dbReference>
<feature type="transmembrane region" description="Helical" evidence="14">
    <location>
        <begin position="565"/>
        <end position="585"/>
    </location>
</feature>
<evidence type="ECO:0000256" key="13">
    <source>
        <dbReference type="ARBA" id="ARBA00035011"/>
    </source>
</evidence>
<dbReference type="InterPro" id="IPR008972">
    <property type="entry name" value="Cupredoxin"/>
</dbReference>
<dbReference type="FunFam" id="2.60.40.420:FF:000010">
    <property type="entry name" value="Early nodulin-like protein 1"/>
    <property type="match status" value="1"/>
</dbReference>